<reference evidence="1" key="1">
    <citation type="journal article" date="2020" name="bioRxiv">
        <title>Whole genome comparisons of ergot fungi reveals the divergence and evolution of species within the genus Claviceps are the result of varying mechanisms driving genome evolution and host range expansion.</title>
        <authorList>
            <person name="Wyka S.A."/>
            <person name="Mondo S.J."/>
            <person name="Liu M."/>
            <person name="Dettman J."/>
            <person name="Nalam V."/>
            <person name="Broders K.D."/>
        </authorList>
    </citation>
    <scope>NUCLEOTIDE SEQUENCE</scope>
    <source>
        <strain evidence="1">CCC 1102</strain>
    </source>
</reference>
<proteinExistence type="predicted"/>
<dbReference type="SUPFAM" id="SSF46785">
    <property type="entry name" value="Winged helix' DNA-binding domain"/>
    <property type="match status" value="1"/>
</dbReference>
<organism evidence="1 2">
    <name type="scientific">Claviceps arundinis</name>
    <dbReference type="NCBI Taxonomy" id="1623583"/>
    <lineage>
        <taxon>Eukaryota</taxon>
        <taxon>Fungi</taxon>
        <taxon>Dikarya</taxon>
        <taxon>Ascomycota</taxon>
        <taxon>Pezizomycotina</taxon>
        <taxon>Sordariomycetes</taxon>
        <taxon>Hypocreomycetidae</taxon>
        <taxon>Hypocreales</taxon>
        <taxon>Clavicipitaceae</taxon>
        <taxon>Claviceps</taxon>
    </lineage>
</organism>
<gene>
    <name evidence="1" type="ORF">E4U56_000872</name>
</gene>
<evidence type="ECO:0000313" key="2">
    <source>
        <dbReference type="Proteomes" id="UP000784919"/>
    </source>
</evidence>
<dbReference type="InterPro" id="IPR029063">
    <property type="entry name" value="SAM-dependent_MTases_sf"/>
</dbReference>
<dbReference type="OrthoDB" id="2410195at2759"/>
<dbReference type="Proteomes" id="UP000784919">
    <property type="component" value="Unassembled WGS sequence"/>
</dbReference>
<protein>
    <submittedName>
        <fullName evidence="1">Uncharacterized protein</fullName>
    </submittedName>
</protein>
<dbReference type="EMBL" id="SRPS01000120">
    <property type="protein sequence ID" value="KAG5967462.1"/>
    <property type="molecule type" value="Genomic_DNA"/>
</dbReference>
<dbReference type="PANTHER" id="PTHR43712:SF15">
    <property type="entry name" value="MONODICTYPHENONE CLUSTER TRANSCRIPTIONAL COACTIVATOR MDPA"/>
    <property type="match status" value="1"/>
</dbReference>
<accession>A0A9P7MS49</accession>
<dbReference type="Gene3D" id="3.40.50.150">
    <property type="entry name" value="Vaccinia Virus protein VP39"/>
    <property type="match status" value="1"/>
</dbReference>
<evidence type="ECO:0000313" key="1">
    <source>
        <dbReference type="EMBL" id="KAG5967462.1"/>
    </source>
</evidence>
<dbReference type="PANTHER" id="PTHR43712">
    <property type="entry name" value="PUTATIVE (AFU_ORTHOLOGUE AFUA_4G14580)-RELATED"/>
    <property type="match status" value="1"/>
</dbReference>
<dbReference type="AlphaFoldDB" id="A0A9P7MS49"/>
<dbReference type="InterPro" id="IPR036390">
    <property type="entry name" value="WH_DNA-bd_sf"/>
</dbReference>
<comment type="caution">
    <text evidence="1">The sequence shown here is derived from an EMBL/GenBank/DDBJ whole genome shotgun (WGS) entry which is preliminary data.</text>
</comment>
<sequence length="525" mass="56935">MTDWCSGRSVRSGVVDKKASADESGNAKFRSRISQMVFAGRTRSLSQHGRQPSLDFSLSWKSSQHSKTVPSILRPLISKSSHHRVPSDRPTIMDAATSEQLHGLTNRLVTEVNALISSYSSIDCQHPFLAAACESHNDENEARSNILSSLSEIEALVRGPKEFLENIAIQCEMLGSIQWLGEFQILACIPLSQEVPIRDVANLSNVPEQQLAQMIRLTARCGFLIEPKRGYVAHTPLSASFVTDPSHLDAAMFLAEQAAPAALKAATATQRFTESHTNNETAFSLATRTKVSFEAAQEQSPRLSRQWTAYLHHAGGLPADNVLADAMAKLHWSNISKAGGQVVEVGAFLAAKPLARLFPQLRFLVQLPAGASSCESILCDPLDPTKPGQIAIANRVQGAPQPVTNAAVYVLHLPSSVPNQILTELQLHLPALRMSNGVMLIMSGRVLPDQDEPIRARHAAVAHARGLIMYQMSNEVEMDVCSLMRLLDAVRDSTGKLVLVHKLRSGSGTTVAVVVKYQLMAGGAS</sequence>
<name>A0A9P7MS49_9HYPO</name>